<dbReference type="PANTHER" id="PTHR30273:SF2">
    <property type="entry name" value="PROTEIN FECR"/>
    <property type="match status" value="1"/>
</dbReference>
<dbReference type="Gene3D" id="3.55.50.30">
    <property type="match status" value="1"/>
</dbReference>
<proteinExistence type="predicted"/>
<evidence type="ECO:0000313" key="5">
    <source>
        <dbReference type="Proteomes" id="UP000198670"/>
    </source>
</evidence>
<dbReference type="Pfam" id="PF16344">
    <property type="entry name" value="FecR_C"/>
    <property type="match status" value="1"/>
</dbReference>
<reference evidence="4 5" key="1">
    <citation type="submission" date="2016-10" db="EMBL/GenBank/DDBJ databases">
        <authorList>
            <person name="de Groot N.N."/>
        </authorList>
    </citation>
    <scope>NUCLEOTIDE SEQUENCE [LARGE SCALE GENOMIC DNA]</scope>
    <source>
        <strain evidence="4 5">RK1</strain>
    </source>
</reference>
<dbReference type="Proteomes" id="UP000198670">
    <property type="component" value="Unassembled WGS sequence"/>
</dbReference>
<feature type="domain" description="FecR protein" evidence="2">
    <location>
        <begin position="186"/>
        <end position="281"/>
    </location>
</feature>
<dbReference type="Pfam" id="PF04773">
    <property type="entry name" value="FecR"/>
    <property type="match status" value="1"/>
</dbReference>
<dbReference type="STRING" id="1477437.SAMN05444682_102273"/>
<dbReference type="GO" id="GO:0016989">
    <property type="term" value="F:sigma factor antagonist activity"/>
    <property type="evidence" value="ECO:0007669"/>
    <property type="project" value="TreeGrafter"/>
</dbReference>
<dbReference type="AlphaFoldDB" id="A0A1I3FD81"/>
<keyword evidence="1" id="KW-1133">Transmembrane helix</keyword>
<dbReference type="Gene3D" id="2.60.120.1440">
    <property type="match status" value="1"/>
</dbReference>
<dbReference type="InterPro" id="IPR032508">
    <property type="entry name" value="FecR_C"/>
</dbReference>
<dbReference type="InterPro" id="IPR012373">
    <property type="entry name" value="Ferrdict_sens_TM"/>
</dbReference>
<dbReference type="RefSeq" id="WP_090625021.1">
    <property type="nucleotide sequence ID" value="NZ_FOQO01000002.1"/>
</dbReference>
<dbReference type="EMBL" id="FOQO01000002">
    <property type="protein sequence ID" value="SFI09149.1"/>
    <property type="molecule type" value="Genomic_DNA"/>
</dbReference>
<sequence length="396" mass="44306">MENQKQRLRQLLQASEWDEQDKEWLRHYLAEYDGKDLEALVFEHYQRDLGDPIPALDRAESEQLRRALHKRLNLSSSSVHQPITSNRRLFMGVAAAVLLLSLAGWWFWRQVSIPTKEEANLAQQVITPGGNKATLVLSDGRSVDLSTAKDGIVMGLTGQVAYGDGSLVSLNEQPSAKDQAVINHYTLSVPKGGQYQLTLSDGTRVWLNSASTLRYPPKFNDNFREVELEGEAYFEVSHSHNQPFVVKSAHQSTTVLGTTFNIMAYADELEMTTTLVSGAVRVDYIGEAANTVTSAVLAPGEATLLVPDGTLRKQRVDIAAATAWKDGKFYFRKTPFAQMMRQLARWYDIEVAYRGAIPNETFSGELNRDMPLETVLDFLIGSDIRFATQGRTLVFN</sequence>
<evidence type="ECO:0000256" key="1">
    <source>
        <dbReference type="SAM" id="Phobius"/>
    </source>
</evidence>
<keyword evidence="1" id="KW-0472">Membrane</keyword>
<evidence type="ECO:0000313" key="4">
    <source>
        <dbReference type="EMBL" id="SFI09149.1"/>
    </source>
</evidence>
<name>A0A1I3FD81_9SPHI</name>
<dbReference type="InterPro" id="IPR006860">
    <property type="entry name" value="FecR"/>
</dbReference>
<gene>
    <name evidence="4" type="ORF">SAMN05444682_102273</name>
</gene>
<feature type="domain" description="Protein FecR C-terminal" evidence="3">
    <location>
        <begin position="328"/>
        <end position="393"/>
    </location>
</feature>
<keyword evidence="1" id="KW-0812">Transmembrane</keyword>
<feature type="transmembrane region" description="Helical" evidence="1">
    <location>
        <begin position="89"/>
        <end position="108"/>
    </location>
</feature>
<protein>
    <submittedName>
        <fullName evidence="4">FecR family protein</fullName>
    </submittedName>
</protein>
<evidence type="ECO:0000259" key="2">
    <source>
        <dbReference type="Pfam" id="PF04773"/>
    </source>
</evidence>
<dbReference type="OrthoDB" id="1099963at2"/>
<evidence type="ECO:0000259" key="3">
    <source>
        <dbReference type="Pfam" id="PF16344"/>
    </source>
</evidence>
<organism evidence="4 5">
    <name type="scientific">Parapedobacter indicus</name>
    <dbReference type="NCBI Taxonomy" id="1477437"/>
    <lineage>
        <taxon>Bacteria</taxon>
        <taxon>Pseudomonadati</taxon>
        <taxon>Bacteroidota</taxon>
        <taxon>Sphingobacteriia</taxon>
        <taxon>Sphingobacteriales</taxon>
        <taxon>Sphingobacteriaceae</taxon>
        <taxon>Parapedobacter</taxon>
    </lineage>
</organism>
<keyword evidence="5" id="KW-1185">Reference proteome</keyword>
<accession>A0A1I3FD81</accession>
<dbReference type="PANTHER" id="PTHR30273">
    <property type="entry name" value="PERIPLASMIC SIGNAL SENSOR AND SIGMA FACTOR ACTIVATOR FECR-RELATED"/>
    <property type="match status" value="1"/>
</dbReference>